<reference evidence="2 3" key="1">
    <citation type="journal article" date="2016" name="Sci. Rep.">
        <title>The Dendrobium catenatum Lindl. genome sequence provides insights into polysaccharide synthase, floral development and adaptive evolution.</title>
        <authorList>
            <person name="Zhang G.Q."/>
            <person name="Xu Q."/>
            <person name="Bian C."/>
            <person name="Tsai W.C."/>
            <person name="Yeh C.M."/>
            <person name="Liu K.W."/>
            <person name="Yoshida K."/>
            <person name="Zhang L.S."/>
            <person name="Chang S.B."/>
            <person name="Chen F."/>
            <person name="Shi Y."/>
            <person name="Su Y.Y."/>
            <person name="Zhang Y.Q."/>
            <person name="Chen L.J."/>
            <person name="Yin Y."/>
            <person name="Lin M."/>
            <person name="Huang H."/>
            <person name="Deng H."/>
            <person name="Wang Z.W."/>
            <person name="Zhu S.L."/>
            <person name="Zhao X."/>
            <person name="Deng C."/>
            <person name="Niu S.C."/>
            <person name="Huang J."/>
            <person name="Wang M."/>
            <person name="Liu G.H."/>
            <person name="Yang H.J."/>
            <person name="Xiao X.J."/>
            <person name="Hsiao Y.Y."/>
            <person name="Wu W.L."/>
            <person name="Chen Y.Y."/>
            <person name="Mitsuda N."/>
            <person name="Ohme-Takagi M."/>
            <person name="Luo Y.B."/>
            <person name="Van de Peer Y."/>
            <person name="Liu Z.J."/>
        </authorList>
    </citation>
    <scope>NUCLEOTIDE SEQUENCE [LARGE SCALE GENOMIC DNA]</scope>
    <source>
        <tissue evidence="2">The whole plant</tissue>
    </source>
</reference>
<evidence type="ECO:0000313" key="3">
    <source>
        <dbReference type="Proteomes" id="UP000233837"/>
    </source>
</evidence>
<keyword evidence="3" id="KW-1185">Reference proteome</keyword>
<organism evidence="2 3">
    <name type="scientific">Dendrobium catenatum</name>
    <dbReference type="NCBI Taxonomy" id="906689"/>
    <lineage>
        <taxon>Eukaryota</taxon>
        <taxon>Viridiplantae</taxon>
        <taxon>Streptophyta</taxon>
        <taxon>Embryophyta</taxon>
        <taxon>Tracheophyta</taxon>
        <taxon>Spermatophyta</taxon>
        <taxon>Magnoliopsida</taxon>
        <taxon>Liliopsida</taxon>
        <taxon>Asparagales</taxon>
        <taxon>Orchidaceae</taxon>
        <taxon>Epidendroideae</taxon>
        <taxon>Malaxideae</taxon>
        <taxon>Dendrobiinae</taxon>
        <taxon>Dendrobium</taxon>
    </lineage>
</organism>
<evidence type="ECO:0000256" key="1">
    <source>
        <dbReference type="SAM" id="Phobius"/>
    </source>
</evidence>
<name>A0A2I0V7C6_9ASPA</name>
<feature type="transmembrane region" description="Helical" evidence="1">
    <location>
        <begin position="81"/>
        <end position="99"/>
    </location>
</feature>
<gene>
    <name evidence="2" type="ORF">MA16_Dca026740</name>
</gene>
<keyword evidence="1" id="KW-0812">Transmembrane</keyword>
<sequence length="100" mass="11460">MADPEFEWGLMFNADGSLNILRSPFFDTGFDHEDTVGEYLERILPSLVRVIDRQFQDYVWTIIGRHPPPLPPAATSPVTKSFVSFSVVALSIFVWFFLLH</sequence>
<keyword evidence="1" id="KW-0472">Membrane</keyword>
<dbReference type="AlphaFoldDB" id="A0A2I0V7C6"/>
<dbReference type="Proteomes" id="UP000233837">
    <property type="component" value="Unassembled WGS sequence"/>
</dbReference>
<proteinExistence type="predicted"/>
<reference evidence="2 3" key="2">
    <citation type="journal article" date="2017" name="Nature">
        <title>The Apostasia genome and the evolution of orchids.</title>
        <authorList>
            <person name="Zhang G.Q."/>
            <person name="Liu K.W."/>
            <person name="Li Z."/>
            <person name="Lohaus R."/>
            <person name="Hsiao Y.Y."/>
            <person name="Niu S.C."/>
            <person name="Wang J.Y."/>
            <person name="Lin Y.C."/>
            <person name="Xu Q."/>
            <person name="Chen L.J."/>
            <person name="Yoshida K."/>
            <person name="Fujiwara S."/>
            <person name="Wang Z.W."/>
            <person name="Zhang Y.Q."/>
            <person name="Mitsuda N."/>
            <person name="Wang M."/>
            <person name="Liu G.H."/>
            <person name="Pecoraro L."/>
            <person name="Huang H.X."/>
            <person name="Xiao X.J."/>
            <person name="Lin M."/>
            <person name="Wu X.Y."/>
            <person name="Wu W.L."/>
            <person name="Chen Y.Y."/>
            <person name="Chang S.B."/>
            <person name="Sakamoto S."/>
            <person name="Ohme-Takagi M."/>
            <person name="Yagi M."/>
            <person name="Zeng S.J."/>
            <person name="Shen C.Y."/>
            <person name="Yeh C.M."/>
            <person name="Luo Y.B."/>
            <person name="Tsai W.C."/>
            <person name="Van de Peer Y."/>
            <person name="Liu Z.J."/>
        </authorList>
    </citation>
    <scope>NUCLEOTIDE SEQUENCE [LARGE SCALE GENOMIC DNA]</scope>
    <source>
        <tissue evidence="2">The whole plant</tissue>
    </source>
</reference>
<keyword evidence="1" id="KW-1133">Transmembrane helix</keyword>
<dbReference type="EMBL" id="KZ504129">
    <property type="protein sequence ID" value="PKU59306.1"/>
    <property type="molecule type" value="Genomic_DNA"/>
</dbReference>
<evidence type="ECO:0000313" key="2">
    <source>
        <dbReference type="EMBL" id="PKU59306.1"/>
    </source>
</evidence>
<protein>
    <submittedName>
        <fullName evidence="2">Uncharacterized protein</fullName>
    </submittedName>
</protein>
<accession>A0A2I0V7C6</accession>